<dbReference type="InterPro" id="IPR009010">
    <property type="entry name" value="Asp_de-COase-like_dom_sf"/>
</dbReference>
<proteinExistence type="predicted"/>
<dbReference type="SUPFAM" id="SSF50692">
    <property type="entry name" value="ADC-like"/>
    <property type="match status" value="1"/>
</dbReference>
<sequence length="72" mass="7539">MAGRFGSQSSTVATMVVTSTPSPDLALTNLAYCSPSDLQSFAVPGSKLFLANIGDAFVLSVSYPFLILFFAV</sequence>
<feature type="transmembrane region" description="Helical" evidence="1">
    <location>
        <begin position="48"/>
        <end position="71"/>
    </location>
</feature>
<name>A0ABR2FAH2_9ROSI</name>
<comment type="caution">
    <text evidence="2">The sequence shown here is derived from an EMBL/GenBank/DDBJ whole genome shotgun (WGS) entry which is preliminary data.</text>
</comment>
<protein>
    <submittedName>
        <fullName evidence="2">Uncharacterized protein</fullName>
    </submittedName>
</protein>
<dbReference type="Gene3D" id="2.40.40.20">
    <property type="match status" value="1"/>
</dbReference>
<keyword evidence="1" id="KW-0472">Membrane</keyword>
<keyword evidence="3" id="KW-1185">Reference proteome</keyword>
<keyword evidence="1" id="KW-0812">Transmembrane</keyword>
<dbReference type="EMBL" id="JBBPBM010000007">
    <property type="protein sequence ID" value="KAK8575244.1"/>
    <property type="molecule type" value="Genomic_DNA"/>
</dbReference>
<keyword evidence="1" id="KW-1133">Transmembrane helix</keyword>
<gene>
    <name evidence="2" type="ORF">V6N12_062920</name>
</gene>
<evidence type="ECO:0000313" key="3">
    <source>
        <dbReference type="Proteomes" id="UP001472677"/>
    </source>
</evidence>
<accession>A0ABR2FAH2</accession>
<organism evidence="2 3">
    <name type="scientific">Hibiscus sabdariffa</name>
    <name type="common">roselle</name>
    <dbReference type="NCBI Taxonomy" id="183260"/>
    <lineage>
        <taxon>Eukaryota</taxon>
        <taxon>Viridiplantae</taxon>
        <taxon>Streptophyta</taxon>
        <taxon>Embryophyta</taxon>
        <taxon>Tracheophyta</taxon>
        <taxon>Spermatophyta</taxon>
        <taxon>Magnoliopsida</taxon>
        <taxon>eudicotyledons</taxon>
        <taxon>Gunneridae</taxon>
        <taxon>Pentapetalae</taxon>
        <taxon>rosids</taxon>
        <taxon>malvids</taxon>
        <taxon>Malvales</taxon>
        <taxon>Malvaceae</taxon>
        <taxon>Malvoideae</taxon>
        <taxon>Hibiscus</taxon>
    </lineage>
</organism>
<evidence type="ECO:0000313" key="2">
    <source>
        <dbReference type="EMBL" id="KAK8575244.1"/>
    </source>
</evidence>
<reference evidence="2 3" key="1">
    <citation type="journal article" date="2024" name="G3 (Bethesda)">
        <title>Genome assembly of Hibiscus sabdariffa L. provides insights into metabolisms of medicinal natural products.</title>
        <authorList>
            <person name="Kim T."/>
        </authorList>
    </citation>
    <scope>NUCLEOTIDE SEQUENCE [LARGE SCALE GENOMIC DNA]</scope>
    <source>
        <strain evidence="2">TK-2024</strain>
        <tissue evidence="2">Old leaves</tissue>
    </source>
</reference>
<dbReference type="Proteomes" id="UP001472677">
    <property type="component" value="Unassembled WGS sequence"/>
</dbReference>
<evidence type="ECO:0000256" key="1">
    <source>
        <dbReference type="SAM" id="Phobius"/>
    </source>
</evidence>